<accession>A0A0N0LPZ4</accession>
<dbReference type="STRING" id="35818.HPU229336_03800"/>
<dbReference type="AlphaFoldDB" id="A0A0N0LPZ4"/>
<dbReference type="PROSITE" id="PS50943">
    <property type="entry name" value="HTH_CROC1"/>
    <property type="match status" value="1"/>
</dbReference>
<dbReference type="Proteomes" id="UP000037800">
    <property type="component" value="Unassembled WGS sequence"/>
</dbReference>
<dbReference type="Gene3D" id="1.10.260.40">
    <property type="entry name" value="lambda repressor-like DNA-binding domains"/>
    <property type="match status" value="1"/>
</dbReference>
<dbReference type="GO" id="GO:0003677">
    <property type="term" value="F:DNA binding"/>
    <property type="evidence" value="ECO:0007669"/>
    <property type="project" value="InterPro"/>
</dbReference>
<evidence type="ECO:0000259" key="1">
    <source>
        <dbReference type="PROSITE" id="PS50943"/>
    </source>
</evidence>
<dbReference type="RefSeq" id="WP_005022479.1">
    <property type="nucleotide sequence ID" value="NZ_CABKNZ010000041.1"/>
</dbReference>
<evidence type="ECO:0000313" key="7">
    <source>
        <dbReference type="Proteomes" id="UP000255269"/>
    </source>
</evidence>
<dbReference type="CDD" id="cd00093">
    <property type="entry name" value="HTH_XRE"/>
    <property type="match status" value="1"/>
</dbReference>
<dbReference type="EMBL" id="JNUR01000026">
    <property type="protein sequence ID" value="KPH50231.1"/>
    <property type="molecule type" value="Genomic_DNA"/>
</dbReference>
<dbReference type="Proteomes" id="UP000255269">
    <property type="component" value="Unassembled WGS sequence"/>
</dbReference>
<organism evidence="3 6">
    <name type="scientific">Helicobacter pullorum</name>
    <dbReference type="NCBI Taxonomy" id="35818"/>
    <lineage>
        <taxon>Bacteria</taxon>
        <taxon>Pseudomonadati</taxon>
        <taxon>Campylobacterota</taxon>
        <taxon>Epsilonproteobacteria</taxon>
        <taxon>Campylobacterales</taxon>
        <taxon>Helicobacteraceae</taxon>
        <taxon>Helicobacter</taxon>
    </lineage>
</organism>
<evidence type="ECO:0000313" key="6">
    <source>
        <dbReference type="Proteomes" id="UP000037997"/>
    </source>
</evidence>
<name>A0A0N0LPZ4_9HELI</name>
<dbReference type="SMART" id="SM00530">
    <property type="entry name" value="HTH_XRE"/>
    <property type="match status" value="1"/>
</dbReference>
<gene>
    <name evidence="3" type="ORF">HPU229334_09320</name>
    <name evidence="2" type="ORF">HPU229336_03800</name>
    <name evidence="4" type="ORF">NCTC13156_01179</name>
</gene>
<sequence>MDNQLGNATEEEILNFYQNISKTIRNIREEKGISQLDLALEIGIKSVAFYSNCECCRYGKHFNLEHLYKISKALEIDICSFFKSS</sequence>
<dbReference type="PATRIC" id="fig|35818.10.peg.779"/>
<dbReference type="EMBL" id="UGJF01000001">
    <property type="protein sequence ID" value="STQ88342.1"/>
    <property type="molecule type" value="Genomic_DNA"/>
</dbReference>
<evidence type="ECO:0000313" key="2">
    <source>
        <dbReference type="EMBL" id="KPH50231.1"/>
    </source>
</evidence>
<dbReference type="GeneID" id="93196189"/>
<feature type="domain" description="HTH cro/C1-type" evidence="1">
    <location>
        <begin position="24"/>
        <end position="81"/>
    </location>
</feature>
<proteinExistence type="predicted"/>
<evidence type="ECO:0000313" key="4">
    <source>
        <dbReference type="EMBL" id="STQ88342.1"/>
    </source>
</evidence>
<dbReference type="Proteomes" id="UP000037997">
    <property type="component" value="Unassembled WGS sequence"/>
</dbReference>
<dbReference type="OrthoDB" id="5360811at2"/>
<dbReference type="SUPFAM" id="SSF47413">
    <property type="entry name" value="lambda repressor-like DNA-binding domains"/>
    <property type="match status" value="1"/>
</dbReference>
<evidence type="ECO:0000313" key="3">
    <source>
        <dbReference type="EMBL" id="KPH55297.1"/>
    </source>
</evidence>
<dbReference type="InterPro" id="IPR010982">
    <property type="entry name" value="Lambda_DNA-bd_dom_sf"/>
</dbReference>
<dbReference type="InterPro" id="IPR001387">
    <property type="entry name" value="Cro/C1-type_HTH"/>
</dbReference>
<reference evidence="4 7" key="2">
    <citation type="submission" date="2018-06" db="EMBL/GenBank/DDBJ databases">
        <authorList>
            <consortium name="Pathogen Informatics"/>
            <person name="Doyle S."/>
        </authorList>
    </citation>
    <scope>NUCLEOTIDE SEQUENCE [LARGE SCALE GENOMIC DNA]</scope>
    <source>
        <strain evidence="4 7">NCTC13156</strain>
    </source>
</reference>
<reference evidence="5 6" key="1">
    <citation type="submission" date="2014-06" db="EMBL/GenBank/DDBJ databases">
        <title>Helicobacter pullorum isolates in fresh chicken meat - phenotypic and genotypic features.</title>
        <authorList>
            <person name="Borges V."/>
            <person name="Santos A."/>
            <person name="Correia C.B."/>
            <person name="Saraiva M."/>
            <person name="Menard A."/>
            <person name="Vieira L."/>
            <person name="Sampaio D.A."/>
            <person name="Gomes J.P."/>
            <person name="Oleastro M."/>
        </authorList>
    </citation>
    <scope>NUCLEOTIDE SEQUENCE [LARGE SCALE GENOMIC DNA]</scope>
    <source>
        <strain evidence="3 6">229334/12</strain>
        <strain evidence="2 5">229336/12</strain>
    </source>
</reference>
<evidence type="ECO:0000313" key="5">
    <source>
        <dbReference type="Proteomes" id="UP000037800"/>
    </source>
</evidence>
<protein>
    <submittedName>
        <fullName evidence="4">Helix-turn-helix domain-containing protein</fullName>
    </submittedName>
    <submittedName>
        <fullName evidence="3">XRE family transcriptional regulator</fullName>
    </submittedName>
</protein>
<dbReference type="EMBL" id="JNOC01000048">
    <property type="protein sequence ID" value="KPH55297.1"/>
    <property type="molecule type" value="Genomic_DNA"/>
</dbReference>